<dbReference type="PANTHER" id="PTHR33840:SF1">
    <property type="entry name" value="TLE1 PHOSPHOLIPASE DOMAIN-CONTAINING PROTEIN"/>
    <property type="match status" value="1"/>
</dbReference>
<gene>
    <name evidence="2" type="ORF">DHW29_04300</name>
</gene>
<dbReference type="RefSeq" id="WP_049174044.1">
    <property type="nucleotide sequence ID" value="NZ_BKFK01000012.1"/>
</dbReference>
<evidence type="ECO:0000259" key="1">
    <source>
        <dbReference type="Pfam" id="PF09994"/>
    </source>
</evidence>
<dbReference type="AlphaFoldDB" id="A0A3D2SLP2"/>
<accession>A0A3D2SLP2</accession>
<name>A0A3D2SLP2_9GAMM</name>
<dbReference type="InterPro" id="IPR018712">
    <property type="entry name" value="Tle1-like_cat"/>
</dbReference>
<evidence type="ECO:0000313" key="3">
    <source>
        <dbReference type="Proteomes" id="UP000263596"/>
    </source>
</evidence>
<sequence>MLKKSIVQRTLETNSDVSNTPPMAKQDCTDVVHISVFFDGTGNNKDADEDKKKWSNPARLWRNAQSLKETELAENNQLVSPNHAIYVSGVGTRFNAELNIFQRAISVLQDHTGLGLGIGLGGTRRLDYGEDQLNDALKQVLIFNAKKAKLNVDKYANEKKVYSFAEVEKSLSQHRLIKKINISTFGFSRGAALARAFTNQFIWQCESGCDGLTYGTGKYPIEFKFLGIFDTVASFGLPATNLNNNLTFKGRDLVIDERVKMCVHHIAGNELRFAFPLDLIHKENGDLTNANWKEIVYPGMHSDVGGGYTPGSQNVNDNFARIPLKDMLTEAVNYGVRMYDYDELKVKHSKVFEQQFAIQEETQRLFNAVNQQMYCNGKVQDQIIAAMKVYYSAYGTLARTYTLSVSQQVRSESKIRELIPIGPSDMATEISRLQKLKDLTAPSKSGGFNIYRVLSPISKAYEFFLGVDEWEFSSWNNNATQDVVDFYQSYVHDSKYGFISNAEPFSYFRQRTIYESPRSKQGKEIDEKLVAEKAVCSIVKRDVKQDELFDAYDKAQKEQQLLATS</sequence>
<dbReference type="Proteomes" id="UP000263596">
    <property type="component" value="Unassembled WGS sequence"/>
</dbReference>
<dbReference type="PANTHER" id="PTHR33840">
    <property type="match status" value="1"/>
</dbReference>
<dbReference type="EMBL" id="DPVE01000085">
    <property type="protein sequence ID" value="HCK29475.1"/>
    <property type="molecule type" value="Genomic_DNA"/>
</dbReference>
<comment type="caution">
    <text evidence="2">The sequence shown here is derived from an EMBL/GenBank/DDBJ whole genome shotgun (WGS) entry which is preliminary data.</text>
</comment>
<reference evidence="2 3" key="1">
    <citation type="journal article" date="2018" name="Nat. Biotechnol.">
        <title>A standardized bacterial taxonomy based on genome phylogeny substantially revises the tree of life.</title>
        <authorList>
            <person name="Parks D.H."/>
            <person name="Chuvochina M."/>
            <person name="Waite D.W."/>
            <person name="Rinke C."/>
            <person name="Skarshewski A."/>
            <person name="Chaumeil P.A."/>
            <person name="Hugenholtz P."/>
        </authorList>
    </citation>
    <scope>NUCLEOTIDE SEQUENCE [LARGE SCALE GENOMIC DNA]</scope>
    <source>
        <strain evidence="2">UBA9669</strain>
    </source>
</reference>
<proteinExistence type="predicted"/>
<dbReference type="Pfam" id="PF09994">
    <property type="entry name" value="T6SS_Tle1-like_cat"/>
    <property type="match status" value="1"/>
</dbReference>
<evidence type="ECO:0000313" key="2">
    <source>
        <dbReference type="EMBL" id="HCK29475.1"/>
    </source>
</evidence>
<protein>
    <submittedName>
        <fullName evidence="2">DUF2235 domain-containing protein</fullName>
    </submittedName>
</protein>
<feature type="domain" description="T6SS Phospholipase effector Tle1-like catalytic" evidence="1">
    <location>
        <begin position="219"/>
        <end position="330"/>
    </location>
</feature>
<organism evidence="2 3">
    <name type="scientific">Acinetobacter ursingii</name>
    <dbReference type="NCBI Taxonomy" id="108980"/>
    <lineage>
        <taxon>Bacteria</taxon>
        <taxon>Pseudomonadati</taxon>
        <taxon>Pseudomonadota</taxon>
        <taxon>Gammaproteobacteria</taxon>
        <taxon>Moraxellales</taxon>
        <taxon>Moraxellaceae</taxon>
        <taxon>Acinetobacter</taxon>
    </lineage>
</organism>